<dbReference type="SUPFAM" id="SSF100950">
    <property type="entry name" value="NagB/RpiA/CoA transferase-like"/>
    <property type="match status" value="1"/>
</dbReference>
<protein>
    <submittedName>
        <fullName evidence="2">CoA transferase subunit A</fullName>
    </submittedName>
</protein>
<proteinExistence type="inferred from homology"/>
<dbReference type="GO" id="GO:0016740">
    <property type="term" value="F:transferase activity"/>
    <property type="evidence" value="ECO:0007669"/>
    <property type="project" value="UniProtKB-KW"/>
</dbReference>
<dbReference type="InterPro" id="IPR037171">
    <property type="entry name" value="NagB/RpiA_transferase-like"/>
</dbReference>
<dbReference type="Pfam" id="PF01144">
    <property type="entry name" value="CoA_trans"/>
    <property type="match status" value="1"/>
</dbReference>
<reference evidence="3" key="1">
    <citation type="journal article" date="2019" name="Int. J. Syst. Evol. Microbiol.">
        <title>The Global Catalogue of Microorganisms (GCM) 10K type strain sequencing project: providing services to taxonomists for standard genome sequencing and annotation.</title>
        <authorList>
            <consortium name="The Broad Institute Genomics Platform"/>
            <consortium name="The Broad Institute Genome Sequencing Center for Infectious Disease"/>
            <person name="Wu L."/>
            <person name="Ma J."/>
        </authorList>
    </citation>
    <scope>NUCLEOTIDE SEQUENCE [LARGE SCALE GENOMIC DNA]</scope>
    <source>
        <strain evidence="3">KACC 14058</strain>
    </source>
</reference>
<sequence>MSKVIQLEKAVDTIVDGSTIALGGNVLHRAPMAFVREMIRQDKRNLRIVKTAGAHDIDLLCAMQAVKEVDAGFVSYETVYGLPPHYRKAVQSGQVKANEHACYTVISALRAAKTNVPFMPVSGLKYGDLIEKNEYFVVVEDPFTSEPVTLVRAIVPDVAIIHTQYCDEFGNAIIDGPKYEDVLMSRAAQRVIITTEQIASPFQIKQWKDKIAIPHFLVDAVVHVPKGAAPTSCYNKYDVDDVSLREFLGLKDISAIKGYVDKYTNQDRGTHAWQRTIQ</sequence>
<dbReference type="Gene3D" id="3.30.30.40">
    <property type="match status" value="1"/>
</dbReference>
<accession>A0ABV8VSL8</accession>
<dbReference type="Gene3D" id="3.40.1080.10">
    <property type="entry name" value="Glutaconate Coenzyme A-transferase"/>
    <property type="match status" value="1"/>
</dbReference>
<dbReference type="InterPro" id="IPR004165">
    <property type="entry name" value="CoA_trans_fam_I"/>
</dbReference>
<dbReference type="PANTHER" id="PTHR43293:SF3">
    <property type="entry name" value="CHOLESTEROL RING-CLEAVING HYDROLASE IPDB SUBUNIT"/>
    <property type="match status" value="1"/>
</dbReference>
<keyword evidence="3" id="KW-1185">Reference proteome</keyword>
<comment type="caution">
    <text evidence="2">The sequence shown here is derived from an EMBL/GenBank/DDBJ whole genome shotgun (WGS) entry which is preliminary data.</text>
</comment>
<dbReference type="EMBL" id="JBHSDV010000001">
    <property type="protein sequence ID" value="MFC4387000.1"/>
    <property type="molecule type" value="Genomic_DNA"/>
</dbReference>
<comment type="similarity">
    <text evidence="1">Belongs to the 3-oxoacid CoA-transferase subunit B family.</text>
</comment>
<name>A0ABV8VSL8_9BACI</name>
<dbReference type="Proteomes" id="UP001595880">
    <property type="component" value="Unassembled WGS sequence"/>
</dbReference>
<dbReference type="PANTHER" id="PTHR43293">
    <property type="entry name" value="ACETATE COA-TRANSFERASE YDIF"/>
    <property type="match status" value="1"/>
</dbReference>
<evidence type="ECO:0000256" key="1">
    <source>
        <dbReference type="ARBA" id="ARBA00007047"/>
    </source>
</evidence>
<gene>
    <name evidence="2" type="ORF">ACFOZ1_04170</name>
</gene>
<keyword evidence="2" id="KW-0808">Transferase</keyword>
<dbReference type="SMART" id="SM00882">
    <property type="entry name" value="CoA_trans"/>
    <property type="match status" value="1"/>
</dbReference>
<evidence type="ECO:0000313" key="3">
    <source>
        <dbReference type="Proteomes" id="UP001595880"/>
    </source>
</evidence>
<evidence type="ECO:0000313" key="2">
    <source>
        <dbReference type="EMBL" id="MFC4387000.1"/>
    </source>
</evidence>
<dbReference type="RefSeq" id="WP_390196266.1">
    <property type="nucleotide sequence ID" value="NZ_JBHSDV010000001.1"/>
</dbReference>
<organism evidence="2 3">
    <name type="scientific">Gracilibacillus marinus</name>
    <dbReference type="NCBI Taxonomy" id="630535"/>
    <lineage>
        <taxon>Bacteria</taxon>
        <taxon>Bacillati</taxon>
        <taxon>Bacillota</taxon>
        <taxon>Bacilli</taxon>
        <taxon>Bacillales</taxon>
        <taxon>Bacillaceae</taxon>
        <taxon>Gracilibacillus</taxon>
    </lineage>
</organism>